<dbReference type="AlphaFoldDB" id="A0A1G7NZU5"/>
<dbReference type="GO" id="GO:0009231">
    <property type="term" value="P:riboflavin biosynthetic process"/>
    <property type="evidence" value="ECO:0007669"/>
    <property type="project" value="InterPro"/>
</dbReference>
<dbReference type="EMBL" id="FNCH01000001">
    <property type="protein sequence ID" value="SDF79513.1"/>
    <property type="molecule type" value="Genomic_DNA"/>
</dbReference>
<evidence type="ECO:0000313" key="2">
    <source>
        <dbReference type="EMBL" id="SDF79513.1"/>
    </source>
</evidence>
<feature type="domain" description="Bacterial bifunctional deaminase-reductase C-terminal" evidence="1">
    <location>
        <begin position="20"/>
        <end position="166"/>
    </location>
</feature>
<evidence type="ECO:0000313" key="3">
    <source>
        <dbReference type="Proteomes" id="UP000199643"/>
    </source>
</evidence>
<name>A0A1G7NZU5_9SPHI</name>
<dbReference type="Gene3D" id="3.40.430.10">
    <property type="entry name" value="Dihydrofolate Reductase, subunit A"/>
    <property type="match status" value="1"/>
</dbReference>
<dbReference type="Proteomes" id="UP000199643">
    <property type="component" value="Unassembled WGS sequence"/>
</dbReference>
<protein>
    <submittedName>
        <fullName evidence="2">Dihydrofolate reductase</fullName>
    </submittedName>
</protein>
<dbReference type="Pfam" id="PF01872">
    <property type="entry name" value="RibD_C"/>
    <property type="match status" value="1"/>
</dbReference>
<reference evidence="3" key="1">
    <citation type="submission" date="2016-10" db="EMBL/GenBank/DDBJ databases">
        <authorList>
            <person name="Varghese N."/>
            <person name="Submissions S."/>
        </authorList>
    </citation>
    <scope>NUCLEOTIDE SEQUENCE [LARGE SCALE GENOMIC DNA]</scope>
    <source>
        <strain evidence="3">DSM 17933</strain>
    </source>
</reference>
<keyword evidence="3" id="KW-1185">Reference proteome</keyword>
<dbReference type="InterPro" id="IPR024072">
    <property type="entry name" value="DHFR-like_dom_sf"/>
</dbReference>
<evidence type="ECO:0000259" key="1">
    <source>
        <dbReference type="Pfam" id="PF01872"/>
    </source>
</evidence>
<dbReference type="InterPro" id="IPR002734">
    <property type="entry name" value="RibDG_C"/>
</dbReference>
<dbReference type="GO" id="GO:0008703">
    <property type="term" value="F:5-amino-6-(5-phosphoribosylamino)uracil reductase activity"/>
    <property type="evidence" value="ECO:0007669"/>
    <property type="project" value="InterPro"/>
</dbReference>
<accession>A0A1G7NZU5</accession>
<sequence length="179" mass="19848">MTEIYINKNIFFMKTTVIITISANGKILVADNEKHQAPQEVFNFFMDKAKSAGNIILGSTTYKLFTTIFGLKDFLSALDVVVLSNKLAESSDYKVARSPKEALDFLKANNHQEAIVLGGVSVYNSFINEGLYDLLYLTLIPILIGDGGDIATKNDLFTPLSGMKWEVVTDNVLRVELTK</sequence>
<dbReference type="STRING" id="405671.SAMN05421827_101575"/>
<proteinExistence type="predicted"/>
<organism evidence="2 3">
    <name type="scientific">Pedobacter terrae</name>
    <dbReference type="NCBI Taxonomy" id="405671"/>
    <lineage>
        <taxon>Bacteria</taxon>
        <taxon>Pseudomonadati</taxon>
        <taxon>Bacteroidota</taxon>
        <taxon>Sphingobacteriia</taxon>
        <taxon>Sphingobacteriales</taxon>
        <taxon>Sphingobacteriaceae</taxon>
        <taxon>Pedobacter</taxon>
    </lineage>
</organism>
<gene>
    <name evidence="2" type="ORF">SAMN05421827_101575</name>
</gene>
<dbReference type="SUPFAM" id="SSF53597">
    <property type="entry name" value="Dihydrofolate reductase-like"/>
    <property type="match status" value="1"/>
</dbReference>